<dbReference type="Pfam" id="PF00665">
    <property type="entry name" value="rve"/>
    <property type="match status" value="1"/>
</dbReference>
<dbReference type="PANTHER" id="PTHR37984">
    <property type="entry name" value="PROTEIN CBG26694"/>
    <property type="match status" value="1"/>
</dbReference>
<comment type="caution">
    <text evidence="2">The sequence shown here is derived from an EMBL/GenBank/DDBJ whole genome shotgun (WGS) entry which is preliminary data.</text>
</comment>
<dbReference type="PANTHER" id="PTHR37984:SF5">
    <property type="entry name" value="PROTEIN NYNRIN-LIKE"/>
    <property type="match status" value="1"/>
</dbReference>
<accession>A0AAU9U905</accession>
<evidence type="ECO:0000313" key="2">
    <source>
        <dbReference type="EMBL" id="CAH2095785.1"/>
    </source>
</evidence>
<dbReference type="PROSITE" id="PS50994">
    <property type="entry name" value="INTEGRASE"/>
    <property type="match status" value="1"/>
</dbReference>
<keyword evidence="3" id="KW-1185">Reference proteome</keyword>
<gene>
    <name evidence="2" type="ORF">EEDITHA_LOCUS11201</name>
</gene>
<dbReference type="InterPro" id="IPR001584">
    <property type="entry name" value="Integrase_cat-core"/>
</dbReference>
<feature type="domain" description="Integrase catalytic" evidence="1">
    <location>
        <begin position="1"/>
        <end position="119"/>
    </location>
</feature>
<dbReference type="GO" id="GO:0003676">
    <property type="term" value="F:nucleic acid binding"/>
    <property type="evidence" value="ECO:0007669"/>
    <property type="project" value="InterPro"/>
</dbReference>
<dbReference type="SUPFAM" id="SSF53098">
    <property type="entry name" value="Ribonuclease H-like"/>
    <property type="match status" value="1"/>
</dbReference>
<dbReference type="InterPro" id="IPR050951">
    <property type="entry name" value="Retrovirus_Pol_polyprotein"/>
</dbReference>
<evidence type="ECO:0000259" key="1">
    <source>
        <dbReference type="PROSITE" id="PS50994"/>
    </source>
</evidence>
<reference evidence="2" key="1">
    <citation type="submission" date="2022-03" db="EMBL/GenBank/DDBJ databases">
        <authorList>
            <person name="Tunstrom K."/>
        </authorList>
    </citation>
    <scope>NUCLEOTIDE SEQUENCE</scope>
</reference>
<organism evidence="2 3">
    <name type="scientific">Euphydryas editha</name>
    <name type="common">Edith's checkerspot</name>
    <dbReference type="NCBI Taxonomy" id="104508"/>
    <lineage>
        <taxon>Eukaryota</taxon>
        <taxon>Metazoa</taxon>
        <taxon>Ecdysozoa</taxon>
        <taxon>Arthropoda</taxon>
        <taxon>Hexapoda</taxon>
        <taxon>Insecta</taxon>
        <taxon>Pterygota</taxon>
        <taxon>Neoptera</taxon>
        <taxon>Endopterygota</taxon>
        <taxon>Lepidoptera</taxon>
        <taxon>Glossata</taxon>
        <taxon>Ditrysia</taxon>
        <taxon>Papilionoidea</taxon>
        <taxon>Nymphalidae</taxon>
        <taxon>Nymphalinae</taxon>
        <taxon>Euphydryas</taxon>
    </lineage>
</organism>
<dbReference type="GO" id="GO:0015074">
    <property type="term" value="P:DNA integration"/>
    <property type="evidence" value="ECO:0007669"/>
    <property type="project" value="InterPro"/>
</dbReference>
<dbReference type="Gene3D" id="3.30.420.10">
    <property type="entry name" value="Ribonuclease H-like superfamily/Ribonuclease H"/>
    <property type="match status" value="1"/>
</dbReference>
<protein>
    <recommendedName>
        <fullName evidence="1">Integrase catalytic domain-containing protein</fullName>
    </recommendedName>
</protein>
<sequence length="119" mass="13698">MHADHVGPLTETRKQYNYILMLIDAFTKFVWLYPTNSTSISETLNKLSLHQQTFGNTQRIITDRGTAFTSNEFEEYCKEENIQHIKITTGILRGNGPVEIIHRVIIPMLTKWCTETPGV</sequence>
<dbReference type="EMBL" id="CAKOGL010000016">
    <property type="protein sequence ID" value="CAH2095785.1"/>
    <property type="molecule type" value="Genomic_DNA"/>
</dbReference>
<dbReference type="AlphaFoldDB" id="A0AAU9U905"/>
<dbReference type="InterPro" id="IPR036397">
    <property type="entry name" value="RNaseH_sf"/>
</dbReference>
<dbReference type="InterPro" id="IPR012337">
    <property type="entry name" value="RNaseH-like_sf"/>
</dbReference>
<evidence type="ECO:0000313" key="3">
    <source>
        <dbReference type="Proteomes" id="UP001153954"/>
    </source>
</evidence>
<name>A0AAU9U905_EUPED</name>
<dbReference type="Proteomes" id="UP001153954">
    <property type="component" value="Unassembled WGS sequence"/>
</dbReference>
<proteinExistence type="predicted"/>